<dbReference type="AlphaFoldDB" id="A0A8J5N9K7"/>
<feature type="chain" id="PRO_5035229475" evidence="1">
    <location>
        <begin position="20"/>
        <end position="200"/>
    </location>
</feature>
<feature type="non-terminal residue" evidence="2">
    <location>
        <position position="200"/>
    </location>
</feature>
<sequence>FFSDLVVYLPITLLLPTFAFRSRYSLAGKKNSGWLSFITGRSRSKSWEDNSLDIRGPVDKVLTNQVKYNPHLTDYSTHEEFGPLLSRLDAYFHYLRVHDDHCRMRAICQLAQDPAAFTPLSHLILSALKKSESFSRPSTYSPVVFRFFRYYWAAERGVAGVDCGHAYSQCPADLEDIVNMSVLNFWQNLASFVSIKLSDE</sequence>
<protein>
    <submittedName>
        <fullName evidence="2">Putative DM4/DM12 family-like protein 19</fullName>
    </submittedName>
</protein>
<proteinExistence type="predicted"/>
<organism evidence="2 3">
    <name type="scientific">Homarus americanus</name>
    <name type="common">American lobster</name>
    <dbReference type="NCBI Taxonomy" id="6706"/>
    <lineage>
        <taxon>Eukaryota</taxon>
        <taxon>Metazoa</taxon>
        <taxon>Ecdysozoa</taxon>
        <taxon>Arthropoda</taxon>
        <taxon>Crustacea</taxon>
        <taxon>Multicrustacea</taxon>
        <taxon>Malacostraca</taxon>
        <taxon>Eumalacostraca</taxon>
        <taxon>Eucarida</taxon>
        <taxon>Decapoda</taxon>
        <taxon>Pleocyemata</taxon>
        <taxon>Astacidea</taxon>
        <taxon>Nephropoidea</taxon>
        <taxon>Nephropidae</taxon>
        <taxon>Homarus</taxon>
    </lineage>
</organism>
<dbReference type="Pfam" id="PF07841">
    <property type="entry name" value="DM4_12"/>
    <property type="match status" value="1"/>
</dbReference>
<dbReference type="Proteomes" id="UP000747542">
    <property type="component" value="Unassembled WGS sequence"/>
</dbReference>
<dbReference type="InterPro" id="IPR006631">
    <property type="entry name" value="DM4_12"/>
</dbReference>
<keyword evidence="3" id="KW-1185">Reference proteome</keyword>
<feature type="signal peptide" evidence="1">
    <location>
        <begin position="1"/>
        <end position="19"/>
    </location>
</feature>
<gene>
    <name evidence="2" type="ORF">Hamer_G001424</name>
</gene>
<dbReference type="EMBL" id="JAHLQT010006108">
    <property type="protein sequence ID" value="KAG7175359.1"/>
    <property type="molecule type" value="Genomic_DNA"/>
</dbReference>
<keyword evidence="1" id="KW-0732">Signal</keyword>
<accession>A0A8J5N9K7</accession>
<evidence type="ECO:0000256" key="1">
    <source>
        <dbReference type="SAM" id="SignalP"/>
    </source>
</evidence>
<evidence type="ECO:0000313" key="2">
    <source>
        <dbReference type="EMBL" id="KAG7175359.1"/>
    </source>
</evidence>
<evidence type="ECO:0000313" key="3">
    <source>
        <dbReference type="Proteomes" id="UP000747542"/>
    </source>
</evidence>
<name>A0A8J5N9K7_HOMAM</name>
<reference evidence="2" key="1">
    <citation type="journal article" date="2021" name="Sci. Adv.">
        <title>The American lobster genome reveals insights on longevity, neural, and immune adaptations.</title>
        <authorList>
            <person name="Polinski J.M."/>
            <person name="Zimin A.V."/>
            <person name="Clark K.F."/>
            <person name="Kohn A.B."/>
            <person name="Sadowski N."/>
            <person name="Timp W."/>
            <person name="Ptitsyn A."/>
            <person name="Khanna P."/>
            <person name="Romanova D.Y."/>
            <person name="Williams P."/>
            <person name="Greenwood S.J."/>
            <person name="Moroz L.L."/>
            <person name="Walt D.R."/>
            <person name="Bodnar A.G."/>
        </authorList>
    </citation>
    <scope>NUCLEOTIDE SEQUENCE</scope>
    <source>
        <strain evidence="2">GMGI-L3</strain>
    </source>
</reference>
<comment type="caution">
    <text evidence="2">The sequence shown here is derived from an EMBL/GenBank/DDBJ whole genome shotgun (WGS) entry which is preliminary data.</text>
</comment>